<dbReference type="InterPro" id="IPR029063">
    <property type="entry name" value="SAM-dependent_MTases_sf"/>
</dbReference>
<keyword evidence="2" id="KW-0808">Transferase</keyword>
<protein>
    <recommendedName>
        <fullName evidence="4">O-methyltransferase C-terminal domain-containing protein</fullName>
    </recommendedName>
</protein>
<dbReference type="PANTHER" id="PTHR43712">
    <property type="entry name" value="PUTATIVE (AFU_ORTHOLOGUE AFUA_4G14580)-RELATED"/>
    <property type="match status" value="1"/>
</dbReference>
<dbReference type="Gene3D" id="3.40.50.150">
    <property type="entry name" value="Vaccinia Virus protein VP39"/>
    <property type="match status" value="1"/>
</dbReference>
<dbReference type="InterPro" id="IPR036390">
    <property type="entry name" value="WH_DNA-bd_sf"/>
</dbReference>
<dbReference type="InterPro" id="IPR001077">
    <property type="entry name" value="COMT_C"/>
</dbReference>
<dbReference type="HOGENOM" id="CLU_005533_0_1_1"/>
<dbReference type="GO" id="GO:0032259">
    <property type="term" value="P:methylation"/>
    <property type="evidence" value="ECO:0007669"/>
    <property type="project" value="UniProtKB-KW"/>
</dbReference>
<organism evidence="5 6">
    <name type="scientific">Pisolithus tinctorius Marx 270</name>
    <dbReference type="NCBI Taxonomy" id="870435"/>
    <lineage>
        <taxon>Eukaryota</taxon>
        <taxon>Fungi</taxon>
        <taxon>Dikarya</taxon>
        <taxon>Basidiomycota</taxon>
        <taxon>Agaricomycotina</taxon>
        <taxon>Agaricomycetes</taxon>
        <taxon>Agaricomycetidae</taxon>
        <taxon>Boletales</taxon>
        <taxon>Sclerodermatineae</taxon>
        <taxon>Pisolithaceae</taxon>
        <taxon>Pisolithus</taxon>
    </lineage>
</organism>
<dbReference type="AlphaFoldDB" id="A0A0C3KPZ7"/>
<accession>A0A0C3KPZ7</accession>
<keyword evidence="3" id="KW-0949">S-adenosyl-L-methionine</keyword>
<feature type="domain" description="O-methyltransferase C-terminal" evidence="4">
    <location>
        <begin position="243"/>
        <end position="408"/>
    </location>
</feature>
<evidence type="ECO:0000259" key="4">
    <source>
        <dbReference type="Pfam" id="PF00891"/>
    </source>
</evidence>
<evidence type="ECO:0000256" key="3">
    <source>
        <dbReference type="ARBA" id="ARBA00022691"/>
    </source>
</evidence>
<sequence length="448" mass="50531">MSMPPAHSRLYSRSFLSMLPDAITPFPYLPPDATDTRPLLAELEALLEIINSSARLAITEYKKHGNNVPTIYSTEFHPLDFATDTVALKKAIRLLEDACQQLCASLAPPQHTLANVSRVHHRQYVTQLTTHDILEKYPSGSHIRELSQTVGLEKGKLARILRVFAFKGCFIEVDTDVFASNRLSLIMKSSNDCGCLTCIHAQDVSQGAGVLYETLTEPEYAMSYEPDKAPMIYVLKRKGLKGSFFDWMKADAKRRENYHYAMIALGPVMGSLSILHHYPWNDVATVCDVGASVGSVSIPLSKAHPHLKITDQDLPEVLEAARSVWEKEAFEALREKRVEFLTLDFFKEAPVPGKDVYYLRHIIHDWPDAEAAVILRNISKAMEPHSRLLIHNYVIAGANRRPDEEQRAPEPMLPNFGAGDSRKYRQDLNMWILHNAKERTVDDQITLA</sequence>
<dbReference type="EMBL" id="KN831949">
    <property type="protein sequence ID" value="KIO11687.1"/>
    <property type="molecule type" value="Genomic_DNA"/>
</dbReference>
<evidence type="ECO:0000256" key="2">
    <source>
        <dbReference type="ARBA" id="ARBA00022679"/>
    </source>
</evidence>
<dbReference type="InterPro" id="IPR036388">
    <property type="entry name" value="WH-like_DNA-bd_sf"/>
</dbReference>
<dbReference type="InterPro" id="IPR016461">
    <property type="entry name" value="COMT-like"/>
</dbReference>
<evidence type="ECO:0000313" key="5">
    <source>
        <dbReference type="EMBL" id="KIO11687.1"/>
    </source>
</evidence>
<reference evidence="6" key="2">
    <citation type="submission" date="2015-01" db="EMBL/GenBank/DDBJ databases">
        <title>Evolutionary Origins and Diversification of the Mycorrhizal Mutualists.</title>
        <authorList>
            <consortium name="DOE Joint Genome Institute"/>
            <consortium name="Mycorrhizal Genomics Consortium"/>
            <person name="Kohler A."/>
            <person name="Kuo A."/>
            <person name="Nagy L.G."/>
            <person name="Floudas D."/>
            <person name="Copeland A."/>
            <person name="Barry K.W."/>
            <person name="Cichocki N."/>
            <person name="Veneault-Fourrey C."/>
            <person name="LaButti K."/>
            <person name="Lindquist E.A."/>
            <person name="Lipzen A."/>
            <person name="Lundell T."/>
            <person name="Morin E."/>
            <person name="Murat C."/>
            <person name="Riley R."/>
            <person name="Ohm R."/>
            <person name="Sun H."/>
            <person name="Tunlid A."/>
            <person name="Henrissat B."/>
            <person name="Grigoriev I.V."/>
            <person name="Hibbett D.S."/>
            <person name="Martin F."/>
        </authorList>
    </citation>
    <scope>NUCLEOTIDE SEQUENCE [LARGE SCALE GENOMIC DNA]</scope>
    <source>
        <strain evidence="6">Marx 270</strain>
    </source>
</reference>
<dbReference type="PANTHER" id="PTHR43712:SF2">
    <property type="entry name" value="O-METHYLTRANSFERASE CICE"/>
    <property type="match status" value="1"/>
</dbReference>
<proteinExistence type="predicted"/>
<dbReference type="GO" id="GO:0008171">
    <property type="term" value="F:O-methyltransferase activity"/>
    <property type="evidence" value="ECO:0007669"/>
    <property type="project" value="InterPro"/>
</dbReference>
<keyword evidence="1" id="KW-0489">Methyltransferase</keyword>
<evidence type="ECO:0000313" key="6">
    <source>
        <dbReference type="Proteomes" id="UP000054217"/>
    </source>
</evidence>
<dbReference type="SUPFAM" id="SSF46785">
    <property type="entry name" value="Winged helix' DNA-binding domain"/>
    <property type="match status" value="1"/>
</dbReference>
<dbReference type="PROSITE" id="PS51683">
    <property type="entry name" value="SAM_OMT_II"/>
    <property type="match status" value="1"/>
</dbReference>
<dbReference type="Pfam" id="PF00891">
    <property type="entry name" value="Methyltransf_2"/>
    <property type="match status" value="1"/>
</dbReference>
<gene>
    <name evidence="5" type="ORF">M404DRAFT_20303</name>
</gene>
<name>A0A0C3KPZ7_PISTI</name>
<dbReference type="STRING" id="870435.A0A0C3KPZ7"/>
<dbReference type="OrthoDB" id="2410195at2759"/>
<dbReference type="InParanoid" id="A0A0C3KPZ7"/>
<dbReference type="SUPFAM" id="SSF53335">
    <property type="entry name" value="S-adenosyl-L-methionine-dependent methyltransferases"/>
    <property type="match status" value="1"/>
</dbReference>
<dbReference type="CDD" id="cd02440">
    <property type="entry name" value="AdoMet_MTases"/>
    <property type="match status" value="1"/>
</dbReference>
<evidence type="ECO:0000256" key="1">
    <source>
        <dbReference type="ARBA" id="ARBA00022603"/>
    </source>
</evidence>
<reference evidence="5 6" key="1">
    <citation type="submission" date="2014-04" db="EMBL/GenBank/DDBJ databases">
        <authorList>
            <consortium name="DOE Joint Genome Institute"/>
            <person name="Kuo A."/>
            <person name="Kohler A."/>
            <person name="Costa M.D."/>
            <person name="Nagy L.G."/>
            <person name="Floudas D."/>
            <person name="Copeland A."/>
            <person name="Barry K.W."/>
            <person name="Cichocki N."/>
            <person name="Veneault-Fourrey C."/>
            <person name="LaButti K."/>
            <person name="Lindquist E.A."/>
            <person name="Lipzen A."/>
            <person name="Lundell T."/>
            <person name="Morin E."/>
            <person name="Murat C."/>
            <person name="Sun H."/>
            <person name="Tunlid A."/>
            <person name="Henrissat B."/>
            <person name="Grigoriev I.V."/>
            <person name="Hibbett D.S."/>
            <person name="Martin F."/>
            <person name="Nordberg H.P."/>
            <person name="Cantor M.N."/>
            <person name="Hua S.X."/>
        </authorList>
    </citation>
    <scope>NUCLEOTIDE SEQUENCE [LARGE SCALE GENOMIC DNA]</scope>
    <source>
        <strain evidence="5 6">Marx 270</strain>
    </source>
</reference>
<keyword evidence="6" id="KW-1185">Reference proteome</keyword>
<dbReference type="Proteomes" id="UP000054217">
    <property type="component" value="Unassembled WGS sequence"/>
</dbReference>
<dbReference type="Gene3D" id="1.10.10.10">
    <property type="entry name" value="Winged helix-like DNA-binding domain superfamily/Winged helix DNA-binding domain"/>
    <property type="match status" value="1"/>
</dbReference>